<dbReference type="Proteomes" id="UP001497482">
    <property type="component" value="Chromosome 15"/>
</dbReference>
<dbReference type="Pfam" id="PF19028">
    <property type="entry name" value="TSP1_spondin"/>
    <property type="match status" value="1"/>
</dbReference>
<dbReference type="SUPFAM" id="SSF82895">
    <property type="entry name" value="TSP-1 type 1 repeat"/>
    <property type="match status" value="1"/>
</dbReference>
<dbReference type="GO" id="GO:0005886">
    <property type="term" value="C:plasma membrane"/>
    <property type="evidence" value="ECO:0007669"/>
    <property type="project" value="TreeGrafter"/>
</dbReference>
<keyword evidence="2" id="KW-1015">Disulfide bond</keyword>
<dbReference type="InterPro" id="IPR036383">
    <property type="entry name" value="TSP1_rpt_sf"/>
</dbReference>
<dbReference type="GO" id="GO:0030036">
    <property type="term" value="P:actin cytoskeleton organization"/>
    <property type="evidence" value="ECO:0007669"/>
    <property type="project" value="TreeGrafter"/>
</dbReference>
<evidence type="ECO:0000313" key="7">
    <source>
        <dbReference type="Proteomes" id="UP001497482"/>
    </source>
</evidence>
<dbReference type="InterPro" id="IPR051418">
    <property type="entry name" value="Spondin/Thrombospondin_T1"/>
</dbReference>
<keyword evidence="7" id="KW-1185">Reference proteome</keyword>
<organism evidence="6 7">
    <name type="scientific">Knipowitschia caucasica</name>
    <name type="common">Caucasian dwarf goby</name>
    <name type="synonym">Pomatoschistus caucasicus</name>
    <dbReference type="NCBI Taxonomy" id="637954"/>
    <lineage>
        <taxon>Eukaryota</taxon>
        <taxon>Metazoa</taxon>
        <taxon>Chordata</taxon>
        <taxon>Craniata</taxon>
        <taxon>Vertebrata</taxon>
        <taxon>Euteleostomi</taxon>
        <taxon>Actinopterygii</taxon>
        <taxon>Neopterygii</taxon>
        <taxon>Teleostei</taxon>
        <taxon>Neoteleostei</taxon>
        <taxon>Acanthomorphata</taxon>
        <taxon>Gobiaria</taxon>
        <taxon>Gobiiformes</taxon>
        <taxon>Gobioidei</taxon>
        <taxon>Gobiidae</taxon>
        <taxon>Gobiinae</taxon>
        <taxon>Knipowitschia</taxon>
    </lineage>
</organism>
<keyword evidence="3" id="KW-0325">Glycoprotein</keyword>
<dbReference type="EMBL" id="OZ035837">
    <property type="protein sequence ID" value="CAL1582768.1"/>
    <property type="molecule type" value="Genomic_DNA"/>
</dbReference>
<evidence type="ECO:0000256" key="4">
    <source>
        <dbReference type="SAM" id="MobiDB-lite"/>
    </source>
</evidence>
<evidence type="ECO:0000256" key="2">
    <source>
        <dbReference type="ARBA" id="ARBA00023157"/>
    </source>
</evidence>
<dbReference type="InterPro" id="IPR000884">
    <property type="entry name" value="TSP1_rpt"/>
</dbReference>
<dbReference type="FunFam" id="2.20.100.10:FF:000014">
    <property type="entry name" value="Thrombospondin type 1 domain containing 7A"/>
    <property type="match status" value="1"/>
</dbReference>
<evidence type="ECO:0000259" key="5">
    <source>
        <dbReference type="Pfam" id="PF19028"/>
    </source>
</evidence>
<protein>
    <recommendedName>
        <fullName evidence="5">Spondin-like TSP1 domain-containing protein</fullName>
    </recommendedName>
</protein>
<dbReference type="PANTHER" id="PTHR11311:SF7">
    <property type="entry name" value="THROMBOSPONDIN TYPE-1 DOMAIN-CONTAINING PROTEIN 7B"/>
    <property type="match status" value="1"/>
</dbReference>
<name>A0AAV2K1M7_KNICA</name>
<feature type="domain" description="Spondin-like TSP1" evidence="5">
    <location>
        <begin position="32"/>
        <end position="90"/>
    </location>
</feature>
<proteinExistence type="predicted"/>
<dbReference type="SMART" id="SM00209">
    <property type="entry name" value="TSP1"/>
    <property type="match status" value="1"/>
</dbReference>
<keyword evidence="1" id="KW-0732">Signal</keyword>
<sequence>MSSAGEEVPVSECEAPSPPTEVPCERACPGDCVLGSWGSWSPCSHSCGSKSAEGRQSRSRPVLALPAKEGKACPAPSALEEWRVCNEHPCMLFYWEASPWGPCIQDTSMNLNGTSSWNGTSACAMGVQIRKATCMKMNSGQVINKR</sequence>
<dbReference type="Gene3D" id="2.20.100.10">
    <property type="entry name" value="Thrombospondin type-1 (TSP1) repeat"/>
    <property type="match status" value="1"/>
</dbReference>
<dbReference type="PROSITE" id="PS50092">
    <property type="entry name" value="TSP1"/>
    <property type="match status" value="1"/>
</dbReference>
<gene>
    <name evidence="6" type="ORF">KC01_LOCUS13318</name>
</gene>
<dbReference type="AlphaFoldDB" id="A0AAV2K1M7"/>
<feature type="region of interest" description="Disordered" evidence="4">
    <location>
        <begin position="1"/>
        <end position="23"/>
    </location>
</feature>
<reference evidence="6 7" key="1">
    <citation type="submission" date="2024-04" db="EMBL/GenBank/DDBJ databases">
        <authorList>
            <person name="Waldvogel A.-M."/>
            <person name="Schoenle A."/>
        </authorList>
    </citation>
    <scope>NUCLEOTIDE SEQUENCE [LARGE SCALE GENOMIC DNA]</scope>
</reference>
<evidence type="ECO:0000256" key="1">
    <source>
        <dbReference type="ARBA" id="ARBA00022729"/>
    </source>
</evidence>
<dbReference type="PANTHER" id="PTHR11311">
    <property type="entry name" value="SPONDIN"/>
    <property type="match status" value="1"/>
</dbReference>
<dbReference type="InterPro" id="IPR044004">
    <property type="entry name" value="TSP1_spondin_dom"/>
</dbReference>
<evidence type="ECO:0000256" key="3">
    <source>
        <dbReference type="ARBA" id="ARBA00023180"/>
    </source>
</evidence>
<evidence type="ECO:0000313" key="6">
    <source>
        <dbReference type="EMBL" id="CAL1582768.1"/>
    </source>
</evidence>
<accession>A0AAV2K1M7</accession>